<name>A0A381YZK5_9ZZZZ</name>
<accession>A0A381YZK5</accession>
<dbReference type="EMBL" id="UINC01019471">
    <property type="protein sequence ID" value="SVA82445.1"/>
    <property type="molecule type" value="Genomic_DNA"/>
</dbReference>
<organism evidence="1">
    <name type="scientific">marine metagenome</name>
    <dbReference type="NCBI Taxonomy" id="408172"/>
    <lineage>
        <taxon>unclassified sequences</taxon>
        <taxon>metagenomes</taxon>
        <taxon>ecological metagenomes</taxon>
    </lineage>
</organism>
<sequence>MDSTMNEEVNYCDQCGRIRPNFEGLAIFIFLSFKSI</sequence>
<protein>
    <submittedName>
        <fullName evidence="1">Uncharacterized protein</fullName>
    </submittedName>
</protein>
<gene>
    <name evidence="1" type="ORF">METZ01_LOCUS135299</name>
</gene>
<dbReference type="AlphaFoldDB" id="A0A381YZK5"/>
<evidence type="ECO:0000313" key="1">
    <source>
        <dbReference type="EMBL" id="SVA82445.1"/>
    </source>
</evidence>
<reference evidence="1" key="1">
    <citation type="submission" date="2018-05" db="EMBL/GenBank/DDBJ databases">
        <authorList>
            <person name="Lanie J.A."/>
            <person name="Ng W.-L."/>
            <person name="Kazmierczak K.M."/>
            <person name="Andrzejewski T.M."/>
            <person name="Davidsen T.M."/>
            <person name="Wayne K.J."/>
            <person name="Tettelin H."/>
            <person name="Glass J.I."/>
            <person name="Rusch D."/>
            <person name="Podicherti R."/>
            <person name="Tsui H.-C.T."/>
            <person name="Winkler M.E."/>
        </authorList>
    </citation>
    <scope>NUCLEOTIDE SEQUENCE</scope>
</reference>
<proteinExistence type="predicted"/>